<dbReference type="InterPro" id="IPR014596">
    <property type="entry name" value="UCP035836"/>
</dbReference>
<evidence type="ECO:0000256" key="2">
    <source>
        <dbReference type="SAM" id="SignalP"/>
    </source>
</evidence>
<dbReference type="Gene3D" id="1.25.40.10">
    <property type="entry name" value="Tetratricopeptide repeat domain"/>
    <property type="match status" value="2"/>
</dbReference>
<dbReference type="Pfam" id="PF12688">
    <property type="entry name" value="TPR_5"/>
    <property type="match status" value="1"/>
</dbReference>
<accession>A0A2R4MI06</accession>
<dbReference type="InterPro" id="IPR011990">
    <property type="entry name" value="TPR-like_helical_dom_sf"/>
</dbReference>
<keyword evidence="1" id="KW-0802">TPR repeat</keyword>
<evidence type="ECO:0000313" key="5">
    <source>
        <dbReference type="Proteomes" id="UP000258927"/>
    </source>
</evidence>
<dbReference type="PANTHER" id="PTHR12558:SF13">
    <property type="entry name" value="CELL DIVISION CYCLE PROTEIN 27 HOMOLOG"/>
    <property type="match status" value="1"/>
</dbReference>
<feature type="signal peptide" evidence="2">
    <location>
        <begin position="1"/>
        <end position="29"/>
    </location>
</feature>
<dbReference type="AlphaFoldDB" id="A0A2R4MI06"/>
<feature type="repeat" description="TPR" evidence="1">
    <location>
        <begin position="170"/>
        <end position="203"/>
    </location>
</feature>
<dbReference type="Pfam" id="PF13414">
    <property type="entry name" value="TPR_11"/>
    <property type="match status" value="1"/>
</dbReference>
<organism evidence="4 5">
    <name type="scientific">Maritalea myrionectae</name>
    <dbReference type="NCBI Taxonomy" id="454601"/>
    <lineage>
        <taxon>Bacteria</taxon>
        <taxon>Pseudomonadati</taxon>
        <taxon>Pseudomonadota</taxon>
        <taxon>Alphaproteobacteria</taxon>
        <taxon>Hyphomicrobiales</taxon>
        <taxon>Devosiaceae</taxon>
        <taxon>Maritalea</taxon>
    </lineage>
</organism>
<dbReference type="PIRSF" id="PIRSF035836">
    <property type="entry name" value="UCP035836"/>
    <property type="match status" value="1"/>
</dbReference>
<feature type="domain" description="Tetratrico peptide repeat group 5" evidence="3">
    <location>
        <begin position="42"/>
        <end position="124"/>
    </location>
</feature>
<dbReference type="PROSITE" id="PS50005">
    <property type="entry name" value="TPR"/>
    <property type="match status" value="2"/>
</dbReference>
<reference evidence="4 5" key="1">
    <citation type="submission" date="2017-05" db="EMBL/GenBank/DDBJ databases">
        <title>Genome Analysis of Maritalea myrionectae HL2708#5.</title>
        <authorList>
            <consortium name="Cotde Inc.-PKNU"/>
            <person name="Jang D."/>
            <person name="Oh H.-M."/>
        </authorList>
    </citation>
    <scope>NUCLEOTIDE SEQUENCE [LARGE SCALE GENOMIC DNA]</scope>
    <source>
        <strain evidence="4 5">HL2708#5</strain>
    </source>
</reference>
<sequence>MSYRQSSMSNRIKLLALAGVAAIALNACASPRGHSGGTATPDFSSMSNEAKHAAVQDLGAKFQQNPNKQSAIYFAAALRAIGQTGQAVSVLEQAQLKYKNDQDVALAYAKALAEDGKFNRAINVLDASIRLERPDWNALSVKGAVFDQMGQNAEARALYNQALVIAPNEPSLYANLGLSYAMSNQLDQAEKALRRAVSMPKATRKIRLNLALIVGLQGRFDEARSLYARELPAADVEANMAYIRALLTQQNKWDRIKSSS</sequence>
<dbReference type="PANTHER" id="PTHR12558">
    <property type="entry name" value="CELL DIVISION CYCLE 16,23,27"/>
    <property type="match status" value="1"/>
</dbReference>
<dbReference type="InterPro" id="IPR041656">
    <property type="entry name" value="TPR_5"/>
</dbReference>
<feature type="chain" id="PRO_5015359984" description="Tetratrico peptide repeat group 5 domain-containing protein" evidence="2">
    <location>
        <begin position="30"/>
        <end position="260"/>
    </location>
</feature>
<dbReference type="Proteomes" id="UP000258927">
    <property type="component" value="Chromosome"/>
</dbReference>
<dbReference type="KEGG" id="mmyr:MXMO3_03104"/>
<keyword evidence="2" id="KW-0732">Signal</keyword>
<proteinExistence type="predicted"/>
<protein>
    <recommendedName>
        <fullName evidence="3">Tetratrico peptide repeat group 5 domain-containing protein</fullName>
    </recommendedName>
</protein>
<dbReference type="InterPro" id="IPR019734">
    <property type="entry name" value="TPR_rpt"/>
</dbReference>
<dbReference type="STRING" id="1122213.GCA_000423365_00797"/>
<evidence type="ECO:0000256" key="1">
    <source>
        <dbReference type="PROSITE-ProRule" id="PRU00339"/>
    </source>
</evidence>
<dbReference type="SUPFAM" id="SSF48452">
    <property type="entry name" value="TPR-like"/>
    <property type="match status" value="1"/>
</dbReference>
<evidence type="ECO:0000313" key="4">
    <source>
        <dbReference type="EMBL" id="AVX05610.1"/>
    </source>
</evidence>
<keyword evidence="5" id="KW-1185">Reference proteome</keyword>
<dbReference type="EMBL" id="CP021330">
    <property type="protein sequence ID" value="AVX05610.1"/>
    <property type="molecule type" value="Genomic_DNA"/>
</dbReference>
<gene>
    <name evidence="4" type="ORF">MXMO3_03104</name>
</gene>
<dbReference type="SMART" id="SM00028">
    <property type="entry name" value="TPR"/>
    <property type="match status" value="2"/>
</dbReference>
<feature type="repeat" description="TPR" evidence="1">
    <location>
        <begin position="136"/>
        <end position="169"/>
    </location>
</feature>
<evidence type="ECO:0000259" key="3">
    <source>
        <dbReference type="Pfam" id="PF12688"/>
    </source>
</evidence>
<name>A0A2R4MI06_9HYPH</name>